<dbReference type="STRING" id="1801743.A2824_00485"/>
<protein>
    <submittedName>
        <fullName evidence="1">Uncharacterized protein</fullName>
    </submittedName>
</protein>
<evidence type="ECO:0000313" key="1">
    <source>
        <dbReference type="EMBL" id="OGI69047.1"/>
    </source>
</evidence>
<reference evidence="1 2" key="1">
    <citation type="journal article" date="2016" name="Nat. Commun.">
        <title>Thousands of microbial genomes shed light on interconnected biogeochemical processes in an aquifer system.</title>
        <authorList>
            <person name="Anantharaman K."/>
            <person name="Brown C.T."/>
            <person name="Hug L.A."/>
            <person name="Sharon I."/>
            <person name="Castelle C.J."/>
            <person name="Probst A.J."/>
            <person name="Thomas B.C."/>
            <person name="Singh A."/>
            <person name="Wilkins M.J."/>
            <person name="Karaoz U."/>
            <person name="Brodie E.L."/>
            <person name="Williams K.H."/>
            <person name="Hubbard S.S."/>
            <person name="Banfield J.F."/>
        </authorList>
    </citation>
    <scope>NUCLEOTIDE SEQUENCE [LARGE SCALE GENOMIC DNA]</scope>
</reference>
<name>A0A1F6VHA3_9BACT</name>
<dbReference type="Proteomes" id="UP000178059">
    <property type="component" value="Unassembled WGS sequence"/>
</dbReference>
<accession>A0A1F6VHA3</accession>
<evidence type="ECO:0000313" key="2">
    <source>
        <dbReference type="Proteomes" id="UP000178059"/>
    </source>
</evidence>
<sequence length="229" mass="24276">MKSNNKTRKVIFGFAIALILVTLSYFLPFSKKETQKAEALTIFTPFGGKVESWNPVSEACMNQITIPLATATFGTVWLTVDELKVGGPTPATLGILRLYGVQLIPPPVPILNFAGVYEWFNFYTPEVWTLGDSINICGVCGKIEDIPAAAEICNAISSLGNGTDEVSGDSWNFNIVNCLCGAVSGDLSQCANGSETETTTEGGESGEGICPITNLVLKIGTGLVPDVGE</sequence>
<organism evidence="1 2">
    <name type="scientific">Candidatus Nomurabacteria bacterium RIFCSPHIGHO2_01_FULL_42_16</name>
    <dbReference type="NCBI Taxonomy" id="1801743"/>
    <lineage>
        <taxon>Bacteria</taxon>
        <taxon>Candidatus Nomuraibacteriota</taxon>
    </lineage>
</organism>
<proteinExistence type="predicted"/>
<comment type="caution">
    <text evidence="1">The sequence shown here is derived from an EMBL/GenBank/DDBJ whole genome shotgun (WGS) entry which is preliminary data.</text>
</comment>
<gene>
    <name evidence="1" type="ORF">A2824_00485</name>
</gene>
<dbReference type="EMBL" id="MFTT01000034">
    <property type="protein sequence ID" value="OGI69047.1"/>
    <property type="molecule type" value="Genomic_DNA"/>
</dbReference>
<dbReference type="AlphaFoldDB" id="A0A1F6VHA3"/>